<protein>
    <submittedName>
        <fullName evidence="1">DUF2946 domain-containing protein</fullName>
    </submittedName>
</protein>
<evidence type="ECO:0000313" key="2">
    <source>
        <dbReference type="Proteomes" id="UP000317365"/>
    </source>
</evidence>
<dbReference type="KEGG" id="rhg:EXZ61_01810"/>
<accession>A0A515EK08</accession>
<gene>
    <name evidence="1" type="ORF">EXZ61_01810</name>
</gene>
<name>A0A515EK08_9BURK</name>
<dbReference type="Proteomes" id="UP000317365">
    <property type="component" value="Chromosome"/>
</dbReference>
<reference evidence="2" key="1">
    <citation type="submission" date="2019-02" db="EMBL/GenBank/DDBJ databases">
        <title>Complete genome sequence of Rhodoferax sp. Gr-4.</title>
        <authorList>
            <person name="Jin L."/>
        </authorList>
    </citation>
    <scope>NUCLEOTIDE SEQUENCE [LARGE SCALE GENOMIC DNA]</scope>
    <source>
        <strain evidence="2">Gr-4</strain>
    </source>
</reference>
<dbReference type="Pfam" id="PF11162">
    <property type="entry name" value="DUF2946"/>
    <property type="match status" value="1"/>
</dbReference>
<reference evidence="2" key="2">
    <citation type="journal article" date="2020" name="Int. J. Syst. Evol. Microbiol.">
        <title>Genomic insights into a novel species Rhodoferax aquaticus sp. nov., isolated from freshwater.</title>
        <authorList>
            <person name="Li T."/>
            <person name="Zhuo Y."/>
            <person name="Jin C.Z."/>
            <person name="Wu X."/>
            <person name="Ko S.R."/>
            <person name="Jin F.J."/>
            <person name="Ahn C.Y."/>
            <person name="Oh H.M."/>
            <person name="Lee H.G."/>
            <person name="Jin L."/>
        </authorList>
    </citation>
    <scope>NUCLEOTIDE SEQUENCE [LARGE SCALE GENOMIC DNA]</scope>
    <source>
        <strain evidence="2">Gr-4</strain>
    </source>
</reference>
<dbReference type="RefSeq" id="WP_142808457.1">
    <property type="nucleotide sequence ID" value="NZ_CP036282.1"/>
</dbReference>
<sequence length="122" mass="12763">MSTLQTFRNARLLVRSVLAWFVLSVGIAIAAPVVQPQSLTLVCSAAGEVKLLVSGEDGTATTMGAHTLDCVMCLALSAPPPLAKPVAETAPALSYAWARQQARPEVWRTASPLPARGPPSLT</sequence>
<proteinExistence type="predicted"/>
<organism evidence="1 2">
    <name type="scientific">Rhodoferax aquaticus</name>
    <dbReference type="NCBI Taxonomy" id="2527691"/>
    <lineage>
        <taxon>Bacteria</taxon>
        <taxon>Pseudomonadati</taxon>
        <taxon>Pseudomonadota</taxon>
        <taxon>Betaproteobacteria</taxon>
        <taxon>Burkholderiales</taxon>
        <taxon>Comamonadaceae</taxon>
        <taxon>Rhodoferax</taxon>
    </lineage>
</organism>
<keyword evidence="2" id="KW-1185">Reference proteome</keyword>
<dbReference type="AlphaFoldDB" id="A0A515EK08"/>
<dbReference type="EMBL" id="CP036282">
    <property type="protein sequence ID" value="QDL53003.1"/>
    <property type="molecule type" value="Genomic_DNA"/>
</dbReference>
<dbReference type="InterPro" id="IPR021333">
    <property type="entry name" value="DUF2946"/>
</dbReference>
<evidence type="ECO:0000313" key="1">
    <source>
        <dbReference type="EMBL" id="QDL53003.1"/>
    </source>
</evidence>